<keyword evidence="1" id="KW-0802">TPR repeat</keyword>
<dbReference type="PATRIC" id="fig|451.8.peg.628"/>
<evidence type="ECO:0000313" key="6">
    <source>
        <dbReference type="Proteomes" id="UP000182998"/>
    </source>
</evidence>
<dbReference type="SMART" id="SM00028">
    <property type="entry name" value="TPR"/>
    <property type="match status" value="2"/>
</dbReference>
<evidence type="ECO:0000256" key="1">
    <source>
        <dbReference type="PROSITE-ProRule" id="PRU00339"/>
    </source>
</evidence>
<dbReference type="PRINTS" id="PR00420">
    <property type="entry name" value="RNGMNOXGNASE"/>
</dbReference>
<protein>
    <submittedName>
        <fullName evidence="3">Uncharacterized protein</fullName>
    </submittedName>
</protein>
<keyword evidence="2" id="KW-0812">Transmembrane</keyword>
<feature type="transmembrane region" description="Helical" evidence="2">
    <location>
        <begin position="12"/>
        <end position="31"/>
    </location>
</feature>
<organism evidence="3 5">
    <name type="scientific">Legionella micdadei</name>
    <name type="common">Tatlockia micdadei</name>
    <dbReference type="NCBI Taxonomy" id="451"/>
    <lineage>
        <taxon>Bacteria</taxon>
        <taxon>Pseudomonadati</taxon>
        <taxon>Pseudomonadota</taxon>
        <taxon>Gammaproteobacteria</taxon>
        <taxon>Legionellales</taxon>
        <taxon>Legionellaceae</taxon>
        <taxon>Legionella</taxon>
    </lineage>
</organism>
<dbReference type="InterPro" id="IPR011990">
    <property type="entry name" value="TPR-like_helical_dom_sf"/>
</dbReference>
<dbReference type="Proteomes" id="UP000182998">
    <property type="component" value="Unassembled WGS sequence"/>
</dbReference>
<dbReference type="HOGENOM" id="CLU_402672_0_0_6"/>
<dbReference type="InterPro" id="IPR036188">
    <property type="entry name" value="FAD/NAD-bd_sf"/>
</dbReference>
<name>A0A098GDR3_LEGMI</name>
<dbReference type="SUPFAM" id="SSF51905">
    <property type="entry name" value="FAD/NAD(P)-binding domain"/>
    <property type="match status" value="1"/>
</dbReference>
<dbReference type="EMBL" id="FMVN01000002">
    <property type="protein sequence ID" value="SCX94320.1"/>
    <property type="molecule type" value="Genomic_DNA"/>
</dbReference>
<feature type="repeat" description="TPR" evidence="1">
    <location>
        <begin position="472"/>
        <end position="505"/>
    </location>
</feature>
<dbReference type="AlphaFoldDB" id="A0A098GDR3"/>
<evidence type="ECO:0000313" key="3">
    <source>
        <dbReference type="EMBL" id="CEG59581.1"/>
    </source>
</evidence>
<dbReference type="EMBL" id="LN614830">
    <property type="protein sequence ID" value="CEG59581.1"/>
    <property type="molecule type" value="Genomic_DNA"/>
</dbReference>
<accession>A0A098GDR3</accession>
<dbReference type="KEGG" id="tmc:LMI_0218"/>
<keyword evidence="6" id="KW-1185">Reference proteome</keyword>
<proteinExistence type="predicted"/>
<dbReference type="InterPro" id="IPR019734">
    <property type="entry name" value="TPR_rpt"/>
</dbReference>
<evidence type="ECO:0000256" key="2">
    <source>
        <dbReference type="SAM" id="Phobius"/>
    </source>
</evidence>
<gene>
    <name evidence="3" type="ORF">LMI_0218</name>
    <name evidence="4" type="ORF">SAMN02982997_00449</name>
</gene>
<dbReference type="Gene3D" id="1.25.40.10">
    <property type="entry name" value="Tetratricopeptide repeat domain"/>
    <property type="match status" value="1"/>
</dbReference>
<sequence>MPLHFQSEAIFSIMSKVVICGAGPIGLYLAIRLKQKGVKNIVVYDPRAGEYTRPGHLNQSVFATAETGLGIKIWDYTKTGHIKDLEKKLYKEACNLKIQIEKQRFVEFNAKKKGVVVKDLDENQTDVESYMVFDCTGSRREVIKAFNVVQPNYFTLKPIINENDIFVKNHFLAYVKMDPSDYLSLRDSDYLRYDSDMYVTYMQKFREFGWKEFAPPYFYEVNFGKNKVCMYVEHPDNLSQDLHGQWLQTVLEFHSNDPAIKYELCPPSKKGLKKPRFNAFTVNPQELSAVVFNGSRRLPAVAAQGDAQIDFNHRLAHGVEDGFERIETFLKDLDIIDGIIYFDGDTAEEHLKPELATHREKLVRHYARQKEEARKALIPAKKQYLEIIAATGDADKKLALQETLKVIDARISYTHVTDKLSLCEDSHSKQLSADDLALLDEIYRDYTNANDNLPEYYENFRATLPEIAARLARHYKTVATDLFQKNRFSEAIDAYKKALQLYQSKPVHLEKIIVISNLILCYKNLGEVRDSIELVQIALAYPNSDREITLKKEKMAYNFIRCIADALERGETFSEDLPLLIKQSTQHLSQKSKGLLRNSLVILTQHGCLDMKEASFTVESAKIAPFFKVANGSADLSNLSALGASFSAS</sequence>
<keyword evidence="2" id="KW-0472">Membrane</keyword>
<dbReference type="PROSITE" id="PS50005">
    <property type="entry name" value="TPR"/>
    <property type="match status" value="1"/>
</dbReference>
<reference evidence="4 6" key="3">
    <citation type="submission" date="2016-10" db="EMBL/GenBank/DDBJ databases">
        <authorList>
            <person name="Varghese N."/>
            <person name="Submissions S."/>
        </authorList>
    </citation>
    <scope>NUCLEOTIDE SEQUENCE [LARGE SCALE GENOMIC DNA]</scope>
    <source>
        <strain evidence="4 6">ATCC 33218</strain>
    </source>
</reference>
<evidence type="ECO:0000313" key="4">
    <source>
        <dbReference type="EMBL" id="SCX94320.1"/>
    </source>
</evidence>
<reference evidence="3" key="1">
    <citation type="submission" date="2014-09" db="EMBL/GenBank/DDBJ databases">
        <authorList>
            <person name="GOMEZ-VALERO Laura"/>
        </authorList>
    </citation>
    <scope>NUCLEOTIDE SEQUENCE</scope>
    <source>
        <strain evidence="3">ATCC33218</strain>
    </source>
</reference>
<reference evidence="5" key="2">
    <citation type="submission" date="2014-09" db="EMBL/GenBank/DDBJ databases">
        <authorList>
            <person name="Gomez-Valero L."/>
        </authorList>
    </citation>
    <scope>NUCLEOTIDE SEQUENCE [LARGE SCALE GENOMIC DNA]</scope>
    <source>
        <strain evidence="5">ATCC33218</strain>
    </source>
</reference>
<evidence type="ECO:0000313" key="5">
    <source>
        <dbReference type="Proteomes" id="UP000032414"/>
    </source>
</evidence>
<dbReference type="SUPFAM" id="SSF48452">
    <property type="entry name" value="TPR-like"/>
    <property type="match status" value="1"/>
</dbReference>
<dbReference type="STRING" id="451.B6N58_01025"/>
<dbReference type="Gene3D" id="3.50.50.60">
    <property type="entry name" value="FAD/NAD(P)-binding domain"/>
    <property type="match status" value="1"/>
</dbReference>
<keyword evidence="2" id="KW-1133">Transmembrane helix</keyword>
<dbReference type="Proteomes" id="UP000032414">
    <property type="component" value="Chromosome I"/>
</dbReference>